<comment type="caution">
    <text evidence="1">The sequence shown here is derived from an EMBL/GenBank/DDBJ whole genome shotgun (WGS) entry which is preliminary data.</text>
</comment>
<name>A0A553QFT2_9TELE</name>
<accession>A0A553QFT2</accession>
<keyword evidence="2" id="KW-1185">Reference proteome</keyword>
<gene>
    <name evidence="1" type="ORF">DNTS_015015</name>
</gene>
<evidence type="ECO:0000313" key="1">
    <source>
        <dbReference type="EMBL" id="TRY88798.1"/>
    </source>
</evidence>
<organism evidence="1 2">
    <name type="scientific">Danionella cerebrum</name>
    <dbReference type="NCBI Taxonomy" id="2873325"/>
    <lineage>
        <taxon>Eukaryota</taxon>
        <taxon>Metazoa</taxon>
        <taxon>Chordata</taxon>
        <taxon>Craniata</taxon>
        <taxon>Vertebrata</taxon>
        <taxon>Euteleostomi</taxon>
        <taxon>Actinopterygii</taxon>
        <taxon>Neopterygii</taxon>
        <taxon>Teleostei</taxon>
        <taxon>Ostariophysi</taxon>
        <taxon>Cypriniformes</taxon>
        <taxon>Danionidae</taxon>
        <taxon>Danioninae</taxon>
        <taxon>Danionella</taxon>
    </lineage>
</organism>
<proteinExistence type="predicted"/>
<dbReference type="AlphaFoldDB" id="A0A553QFT2"/>
<reference evidence="1 2" key="1">
    <citation type="journal article" date="2019" name="Sci. Data">
        <title>Hybrid genome assembly and annotation of Danionella translucida.</title>
        <authorList>
            <person name="Kadobianskyi M."/>
            <person name="Schulze L."/>
            <person name="Schuelke M."/>
            <person name="Judkewitz B."/>
        </authorList>
    </citation>
    <scope>NUCLEOTIDE SEQUENCE [LARGE SCALE GENOMIC DNA]</scope>
    <source>
        <strain evidence="1 2">Bolton</strain>
    </source>
</reference>
<evidence type="ECO:0000313" key="2">
    <source>
        <dbReference type="Proteomes" id="UP000316079"/>
    </source>
</evidence>
<dbReference type="Proteomes" id="UP000316079">
    <property type="component" value="Unassembled WGS sequence"/>
</dbReference>
<sequence length="72" mass="8489">MEPERHEHGTDGIDYILKHLDLMSEVMDQLQVETQLLQCNLTMCFTHPEKMERLQADVETPAWLCCPQKMEE</sequence>
<protein>
    <submittedName>
        <fullName evidence="1">Uncharacterized protein</fullName>
    </submittedName>
</protein>
<dbReference type="EMBL" id="SRMA01026021">
    <property type="protein sequence ID" value="TRY88798.1"/>
    <property type="molecule type" value="Genomic_DNA"/>
</dbReference>
<dbReference type="OrthoDB" id="9448568at2759"/>